<dbReference type="OMA" id="REHKIIK"/>
<protein>
    <recommendedName>
        <fullName evidence="3">J domain-containing protein</fullName>
    </recommendedName>
</protein>
<dbReference type="PANTHER" id="PTHR24078:SF553">
    <property type="entry name" value="DNAJ HOMOLOG SUBFAMILY B MEMBER 5"/>
    <property type="match status" value="1"/>
</dbReference>
<evidence type="ECO:0000256" key="2">
    <source>
        <dbReference type="SAM" id="SignalP"/>
    </source>
</evidence>
<evidence type="ECO:0000313" key="4">
    <source>
        <dbReference type="EnsemblProtists" id="EOD03950"/>
    </source>
</evidence>
<keyword evidence="2" id="KW-0732">Signal</keyword>
<dbReference type="EnsemblProtists" id="EOD03950">
    <property type="protein sequence ID" value="EOD03950"/>
    <property type="gene ID" value="EMIHUDRAFT_221769"/>
</dbReference>
<dbReference type="SUPFAM" id="SSF49493">
    <property type="entry name" value="HSP40/DnaJ peptide-binding domain"/>
    <property type="match status" value="2"/>
</dbReference>
<dbReference type="GO" id="GO:0051087">
    <property type="term" value="F:protein-folding chaperone binding"/>
    <property type="evidence" value="ECO:0007669"/>
    <property type="project" value="TreeGrafter"/>
</dbReference>
<dbReference type="InterPro" id="IPR002939">
    <property type="entry name" value="DnaJ_C"/>
</dbReference>
<dbReference type="eggNOG" id="KOG0713">
    <property type="taxonomic scope" value="Eukaryota"/>
</dbReference>
<dbReference type="PANTHER" id="PTHR24078">
    <property type="entry name" value="DNAJ HOMOLOG SUBFAMILY C MEMBER"/>
    <property type="match status" value="1"/>
</dbReference>
<dbReference type="InterPro" id="IPR001623">
    <property type="entry name" value="DnaJ_domain"/>
</dbReference>
<reference evidence="5" key="1">
    <citation type="journal article" date="2013" name="Nature">
        <title>Pan genome of the phytoplankton Emiliania underpins its global distribution.</title>
        <authorList>
            <person name="Read B.A."/>
            <person name="Kegel J."/>
            <person name="Klute M.J."/>
            <person name="Kuo A."/>
            <person name="Lefebvre S.C."/>
            <person name="Maumus F."/>
            <person name="Mayer C."/>
            <person name="Miller J."/>
            <person name="Monier A."/>
            <person name="Salamov A."/>
            <person name="Young J."/>
            <person name="Aguilar M."/>
            <person name="Claverie J.M."/>
            <person name="Frickenhaus S."/>
            <person name="Gonzalez K."/>
            <person name="Herman E.K."/>
            <person name="Lin Y.C."/>
            <person name="Napier J."/>
            <person name="Ogata H."/>
            <person name="Sarno A.F."/>
            <person name="Shmutz J."/>
            <person name="Schroeder D."/>
            <person name="de Vargas C."/>
            <person name="Verret F."/>
            <person name="von Dassow P."/>
            <person name="Valentin K."/>
            <person name="Van de Peer Y."/>
            <person name="Wheeler G."/>
            <person name="Dacks J.B."/>
            <person name="Delwiche C.F."/>
            <person name="Dyhrman S.T."/>
            <person name="Glockner G."/>
            <person name="John U."/>
            <person name="Richards T."/>
            <person name="Worden A.Z."/>
            <person name="Zhang X."/>
            <person name="Grigoriev I.V."/>
            <person name="Allen A.E."/>
            <person name="Bidle K."/>
            <person name="Borodovsky M."/>
            <person name="Bowler C."/>
            <person name="Brownlee C."/>
            <person name="Cock J.M."/>
            <person name="Elias M."/>
            <person name="Gladyshev V.N."/>
            <person name="Groth M."/>
            <person name="Guda C."/>
            <person name="Hadaegh A."/>
            <person name="Iglesias-Rodriguez M.D."/>
            <person name="Jenkins J."/>
            <person name="Jones B.M."/>
            <person name="Lawson T."/>
            <person name="Leese F."/>
            <person name="Lindquist E."/>
            <person name="Lobanov A."/>
            <person name="Lomsadze A."/>
            <person name="Malik S.B."/>
            <person name="Marsh M.E."/>
            <person name="Mackinder L."/>
            <person name="Mock T."/>
            <person name="Mueller-Roeber B."/>
            <person name="Pagarete A."/>
            <person name="Parker M."/>
            <person name="Probert I."/>
            <person name="Quesneville H."/>
            <person name="Raines C."/>
            <person name="Rensing S.A."/>
            <person name="Riano-Pachon D.M."/>
            <person name="Richier S."/>
            <person name="Rokitta S."/>
            <person name="Shiraiwa Y."/>
            <person name="Soanes D.M."/>
            <person name="van der Giezen M."/>
            <person name="Wahlund T.M."/>
            <person name="Williams B."/>
            <person name="Wilson W."/>
            <person name="Wolfe G."/>
            <person name="Wurch L.L."/>
        </authorList>
    </citation>
    <scope>NUCLEOTIDE SEQUENCE</scope>
</reference>
<evidence type="ECO:0000256" key="1">
    <source>
        <dbReference type="ARBA" id="ARBA00023186"/>
    </source>
</evidence>
<keyword evidence="1" id="KW-0143">Chaperone</keyword>
<dbReference type="GO" id="GO:0005829">
    <property type="term" value="C:cytosol"/>
    <property type="evidence" value="ECO:0007669"/>
    <property type="project" value="TreeGrafter"/>
</dbReference>
<dbReference type="SMART" id="SM00271">
    <property type="entry name" value="DnaJ"/>
    <property type="match status" value="1"/>
</dbReference>
<sequence>MPPRRRSPPAVLALRVVLVGLAELKRAYKRKSLAAHPDRGGSEETFKELNEAYQVLSDPQKRELFRRQQMRVVQVELSLEELYSGATKTYAFSDPRTGERREVRVRIEPGMEPGTRLPVPGTNMVFQLAERRHARFERHGDNLHMPLSLSLYEALTGFQRPIKHLDGRRLWVSAEREATRPGVVRRLRGAGMPRFQAAGKGDLLVHFDVRFPSSPLRGSAAATLKTLLKGSAGTASPVPPAGERTHALELLATREEERQGGGGDDFF</sequence>
<organism evidence="4 5">
    <name type="scientific">Emiliania huxleyi (strain CCMP1516)</name>
    <dbReference type="NCBI Taxonomy" id="280463"/>
    <lineage>
        <taxon>Eukaryota</taxon>
        <taxon>Haptista</taxon>
        <taxon>Haptophyta</taxon>
        <taxon>Prymnesiophyceae</taxon>
        <taxon>Isochrysidales</taxon>
        <taxon>Noelaerhabdaceae</taxon>
        <taxon>Emiliania</taxon>
    </lineage>
</organism>
<dbReference type="Gene3D" id="1.10.287.110">
    <property type="entry name" value="DnaJ domain"/>
    <property type="match status" value="1"/>
</dbReference>
<dbReference type="Pfam" id="PF01556">
    <property type="entry name" value="DnaJ_C"/>
    <property type="match status" value="1"/>
</dbReference>
<evidence type="ECO:0000259" key="3">
    <source>
        <dbReference type="PROSITE" id="PS50076"/>
    </source>
</evidence>
<dbReference type="InterPro" id="IPR018253">
    <property type="entry name" value="DnaJ_domain_CS"/>
</dbReference>
<dbReference type="CDD" id="cd06257">
    <property type="entry name" value="DnaJ"/>
    <property type="match status" value="1"/>
</dbReference>
<keyword evidence="5" id="KW-1185">Reference proteome</keyword>
<dbReference type="RefSeq" id="XP_005756379.1">
    <property type="nucleotide sequence ID" value="XM_005756322.1"/>
</dbReference>
<dbReference type="InterPro" id="IPR036869">
    <property type="entry name" value="J_dom_sf"/>
</dbReference>
<dbReference type="PROSITE" id="PS00636">
    <property type="entry name" value="DNAJ_1"/>
    <property type="match status" value="1"/>
</dbReference>
<evidence type="ECO:0000313" key="5">
    <source>
        <dbReference type="Proteomes" id="UP000013827"/>
    </source>
</evidence>
<accession>A0A0D3HY65</accession>
<dbReference type="GO" id="GO:0006457">
    <property type="term" value="P:protein folding"/>
    <property type="evidence" value="ECO:0007669"/>
    <property type="project" value="InterPro"/>
</dbReference>
<dbReference type="Proteomes" id="UP000013827">
    <property type="component" value="Unassembled WGS sequence"/>
</dbReference>
<reference evidence="4" key="2">
    <citation type="submission" date="2024-10" db="UniProtKB">
        <authorList>
            <consortium name="EnsemblProtists"/>
        </authorList>
    </citation>
    <scope>IDENTIFICATION</scope>
</reference>
<dbReference type="PROSITE" id="PS50076">
    <property type="entry name" value="DNAJ_2"/>
    <property type="match status" value="1"/>
</dbReference>
<feature type="domain" description="J" evidence="3">
    <location>
        <begin position="7"/>
        <end position="69"/>
    </location>
</feature>
<dbReference type="STRING" id="2903.R1CNW1"/>
<dbReference type="CDD" id="cd10747">
    <property type="entry name" value="DnaJ_C"/>
    <property type="match status" value="1"/>
</dbReference>
<dbReference type="Pfam" id="PF00226">
    <property type="entry name" value="DnaJ"/>
    <property type="match status" value="1"/>
</dbReference>
<dbReference type="Gene3D" id="2.60.260.20">
    <property type="entry name" value="Urease metallochaperone UreE, N-terminal domain"/>
    <property type="match status" value="2"/>
</dbReference>
<dbReference type="PaxDb" id="2903-EOD03950"/>
<feature type="signal peptide" evidence="2">
    <location>
        <begin position="1"/>
        <end position="27"/>
    </location>
</feature>
<feature type="chain" id="PRO_5044249614" description="J domain-containing protein" evidence="2">
    <location>
        <begin position="28"/>
        <end position="267"/>
    </location>
</feature>
<dbReference type="GeneID" id="17250065"/>
<name>A0A0D3HY65_EMIH1</name>
<dbReference type="HOGENOM" id="CLU_1043686_0_0_1"/>
<proteinExistence type="predicted"/>
<dbReference type="SUPFAM" id="SSF46565">
    <property type="entry name" value="Chaperone J-domain"/>
    <property type="match status" value="1"/>
</dbReference>
<dbReference type="AlphaFoldDB" id="A0A0D3HY65"/>
<dbReference type="InterPro" id="IPR051339">
    <property type="entry name" value="DnaJ_subfamily_B"/>
</dbReference>
<dbReference type="KEGG" id="ehx:EMIHUDRAFT_221769"/>
<dbReference type="GO" id="GO:0051082">
    <property type="term" value="F:unfolded protein binding"/>
    <property type="evidence" value="ECO:0007669"/>
    <property type="project" value="InterPro"/>
</dbReference>
<dbReference type="InterPro" id="IPR008971">
    <property type="entry name" value="HSP40/DnaJ_pept-bd"/>
</dbReference>
<dbReference type="FunFam" id="2.60.260.20:FF:000013">
    <property type="entry name" value="DnaJ subfamily B member 11"/>
    <property type="match status" value="1"/>
</dbReference>